<organism evidence="5 6">
    <name type="scientific">Iphiclides podalirius</name>
    <name type="common">scarce swallowtail</name>
    <dbReference type="NCBI Taxonomy" id="110791"/>
    <lineage>
        <taxon>Eukaryota</taxon>
        <taxon>Metazoa</taxon>
        <taxon>Ecdysozoa</taxon>
        <taxon>Arthropoda</taxon>
        <taxon>Hexapoda</taxon>
        <taxon>Insecta</taxon>
        <taxon>Pterygota</taxon>
        <taxon>Neoptera</taxon>
        <taxon>Endopterygota</taxon>
        <taxon>Lepidoptera</taxon>
        <taxon>Glossata</taxon>
        <taxon>Ditrysia</taxon>
        <taxon>Papilionoidea</taxon>
        <taxon>Papilionidae</taxon>
        <taxon>Papilioninae</taxon>
        <taxon>Iphiclides</taxon>
    </lineage>
</organism>
<keyword evidence="6" id="KW-1185">Reference proteome</keyword>
<dbReference type="Proteomes" id="UP000837857">
    <property type="component" value="Chromosome 8"/>
</dbReference>
<name>A0ABN8J3K1_9NEOP</name>
<gene>
    <name evidence="5" type="ORF">IPOD504_LOCUS16648</name>
</gene>
<sequence>MNECSRLHNHLYVLDAKRSRYRYNHPPSIESTDTVPVTVVYDSGDARESKTLKLPDEPLKTDAIEVSITKKENIKETQDPAQEPKSEVVTPTQRGVKKNAERKPLVSRVNSKKNLQIPVNVVYETDANGQRSQQESEEKSNNIIQRRKQIRRRLQKLEADENNQKTEQSNGNTLKLNEENKTTTVSSISTSTAEIAPATTTKYQPQVTTERSHKRTRTRGPTIPIVTEENFVYSHSGNFHYRFEGGDGTKVFEEGKLKTINNETGEVVQGGFSYTDKEGKDYSISYTADENGYRPTGAHLPTPPPIPPEIARALAYLATKTTPQPVTEPIRNFD</sequence>
<keyword evidence="2" id="KW-0732">Signal</keyword>
<proteinExistence type="predicted"/>
<dbReference type="EMBL" id="OW152820">
    <property type="protein sequence ID" value="CAH2075272.1"/>
    <property type="molecule type" value="Genomic_DNA"/>
</dbReference>
<feature type="non-terminal residue" evidence="5">
    <location>
        <position position="334"/>
    </location>
</feature>
<feature type="region of interest" description="Disordered" evidence="4">
    <location>
        <begin position="157"/>
        <end position="183"/>
    </location>
</feature>
<dbReference type="PRINTS" id="PR00947">
    <property type="entry name" value="CUTICLE"/>
</dbReference>
<feature type="compositionally biased region" description="Basic and acidic residues" evidence="4">
    <location>
        <begin position="71"/>
        <end position="86"/>
    </location>
</feature>
<keyword evidence="1 3" id="KW-0193">Cuticle</keyword>
<dbReference type="PROSITE" id="PS00233">
    <property type="entry name" value="CHIT_BIND_RR_1"/>
    <property type="match status" value="1"/>
</dbReference>
<feature type="region of interest" description="Disordered" evidence="4">
    <location>
        <begin position="71"/>
        <end position="111"/>
    </location>
</feature>
<dbReference type="PROSITE" id="PS51155">
    <property type="entry name" value="CHIT_BIND_RR_2"/>
    <property type="match status" value="1"/>
</dbReference>
<feature type="region of interest" description="Disordered" evidence="4">
    <location>
        <begin position="199"/>
        <end position="218"/>
    </location>
</feature>
<evidence type="ECO:0000256" key="4">
    <source>
        <dbReference type="SAM" id="MobiDB-lite"/>
    </source>
</evidence>
<dbReference type="Pfam" id="PF00379">
    <property type="entry name" value="Chitin_bind_4"/>
    <property type="match status" value="1"/>
</dbReference>
<accession>A0ABN8J3K1</accession>
<dbReference type="PANTHER" id="PTHR10380">
    <property type="entry name" value="CUTICLE PROTEIN"/>
    <property type="match status" value="1"/>
</dbReference>
<protein>
    <submittedName>
        <fullName evidence="5">Uncharacterized protein</fullName>
    </submittedName>
</protein>
<evidence type="ECO:0000256" key="1">
    <source>
        <dbReference type="ARBA" id="ARBA00022460"/>
    </source>
</evidence>
<evidence type="ECO:0000313" key="6">
    <source>
        <dbReference type="Proteomes" id="UP000837857"/>
    </source>
</evidence>
<dbReference type="InterPro" id="IPR000618">
    <property type="entry name" value="Insect_cuticle"/>
</dbReference>
<evidence type="ECO:0000256" key="2">
    <source>
        <dbReference type="ARBA" id="ARBA00022729"/>
    </source>
</evidence>
<dbReference type="InterPro" id="IPR031311">
    <property type="entry name" value="CHIT_BIND_RR_consensus"/>
</dbReference>
<dbReference type="InterPro" id="IPR050468">
    <property type="entry name" value="Cuticle_Struct_Prot"/>
</dbReference>
<feature type="region of interest" description="Disordered" evidence="4">
    <location>
        <begin position="125"/>
        <end position="145"/>
    </location>
</feature>
<feature type="compositionally biased region" description="Polar residues" evidence="4">
    <location>
        <begin position="165"/>
        <end position="175"/>
    </location>
</feature>
<reference evidence="5" key="1">
    <citation type="submission" date="2022-03" db="EMBL/GenBank/DDBJ databases">
        <authorList>
            <person name="Martin H S."/>
        </authorList>
    </citation>
    <scope>NUCLEOTIDE SEQUENCE</scope>
</reference>
<evidence type="ECO:0000256" key="3">
    <source>
        <dbReference type="PROSITE-ProRule" id="PRU00497"/>
    </source>
</evidence>
<dbReference type="PANTHER" id="PTHR10380:SF229">
    <property type="entry name" value="CUTICULAR PROTEIN 49AF, ISOFORM A"/>
    <property type="match status" value="1"/>
</dbReference>
<evidence type="ECO:0000313" key="5">
    <source>
        <dbReference type="EMBL" id="CAH2075272.1"/>
    </source>
</evidence>